<protein>
    <submittedName>
        <fullName evidence="7">tRNA(fMet)-specific endonuclease VapC</fullName>
    </submittedName>
</protein>
<keyword evidence="7" id="KW-0255">Endonuclease</keyword>
<name>A0A1H9G235_9SPIR</name>
<dbReference type="GO" id="GO:0004519">
    <property type="term" value="F:endonuclease activity"/>
    <property type="evidence" value="ECO:0007669"/>
    <property type="project" value="UniProtKB-KW"/>
</dbReference>
<feature type="domain" description="PIN" evidence="6">
    <location>
        <begin position="5"/>
        <end position="122"/>
    </location>
</feature>
<evidence type="ECO:0000313" key="7">
    <source>
        <dbReference type="EMBL" id="SEQ44141.1"/>
    </source>
</evidence>
<evidence type="ECO:0000256" key="2">
    <source>
        <dbReference type="ARBA" id="ARBA00022722"/>
    </source>
</evidence>
<dbReference type="PANTHER" id="PTHR42740">
    <property type="entry name" value="RIBONUCLEASE VAPC3"/>
    <property type="match status" value="1"/>
</dbReference>
<evidence type="ECO:0000259" key="6">
    <source>
        <dbReference type="Pfam" id="PF01850"/>
    </source>
</evidence>
<evidence type="ECO:0000313" key="8">
    <source>
        <dbReference type="Proteomes" id="UP000182360"/>
    </source>
</evidence>
<dbReference type="SUPFAM" id="SSF88723">
    <property type="entry name" value="PIN domain-like"/>
    <property type="match status" value="1"/>
</dbReference>
<keyword evidence="3" id="KW-0479">Metal-binding</keyword>
<evidence type="ECO:0000256" key="5">
    <source>
        <dbReference type="ARBA" id="ARBA00022842"/>
    </source>
</evidence>
<proteinExistence type="predicted"/>
<evidence type="ECO:0000256" key="4">
    <source>
        <dbReference type="ARBA" id="ARBA00022801"/>
    </source>
</evidence>
<dbReference type="InterPro" id="IPR051749">
    <property type="entry name" value="PINc/VapC_TA_RNase"/>
</dbReference>
<evidence type="ECO:0000256" key="3">
    <source>
        <dbReference type="ARBA" id="ARBA00022723"/>
    </source>
</evidence>
<keyword evidence="4" id="KW-0378">Hydrolase</keyword>
<dbReference type="GO" id="GO:0016787">
    <property type="term" value="F:hydrolase activity"/>
    <property type="evidence" value="ECO:0007669"/>
    <property type="project" value="UniProtKB-KW"/>
</dbReference>
<gene>
    <name evidence="7" type="ORF">SAMN04487977_104253</name>
</gene>
<keyword evidence="8" id="KW-1185">Reference proteome</keyword>
<dbReference type="AlphaFoldDB" id="A0A1H9G235"/>
<keyword evidence="1" id="KW-1277">Toxin-antitoxin system</keyword>
<dbReference type="InterPro" id="IPR002716">
    <property type="entry name" value="PIN_dom"/>
</dbReference>
<dbReference type="Proteomes" id="UP000182360">
    <property type="component" value="Unassembled WGS sequence"/>
</dbReference>
<dbReference type="CDD" id="cd18747">
    <property type="entry name" value="PIN_VapC4-5_FitB-like"/>
    <property type="match status" value="1"/>
</dbReference>
<dbReference type="InterPro" id="IPR029060">
    <property type="entry name" value="PIN-like_dom_sf"/>
</dbReference>
<organism evidence="7 8">
    <name type="scientific">Treponema bryantii</name>
    <dbReference type="NCBI Taxonomy" id="163"/>
    <lineage>
        <taxon>Bacteria</taxon>
        <taxon>Pseudomonadati</taxon>
        <taxon>Spirochaetota</taxon>
        <taxon>Spirochaetia</taxon>
        <taxon>Spirochaetales</taxon>
        <taxon>Treponemataceae</taxon>
        <taxon>Treponema</taxon>
    </lineage>
</organism>
<keyword evidence="5" id="KW-0460">Magnesium</keyword>
<dbReference type="OrthoDB" id="9815354at2"/>
<dbReference type="GO" id="GO:0004540">
    <property type="term" value="F:RNA nuclease activity"/>
    <property type="evidence" value="ECO:0007669"/>
    <property type="project" value="TreeGrafter"/>
</dbReference>
<dbReference type="EMBL" id="FOFU01000004">
    <property type="protein sequence ID" value="SEQ44141.1"/>
    <property type="molecule type" value="Genomic_DNA"/>
</dbReference>
<evidence type="ECO:0000256" key="1">
    <source>
        <dbReference type="ARBA" id="ARBA00022649"/>
    </source>
</evidence>
<dbReference type="Gene3D" id="3.40.50.1010">
    <property type="entry name" value="5'-nuclease"/>
    <property type="match status" value="1"/>
</dbReference>
<accession>A0A1H9G235</accession>
<dbReference type="RefSeq" id="WP_074643321.1">
    <property type="nucleotide sequence ID" value="NZ_FOFU01000004.1"/>
</dbReference>
<reference evidence="7 8" key="1">
    <citation type="submission" date="2016-10" db="EMBL/GenBank/DDBJ databases">
        <authorList>
            <person name="de Groot N.N."/>
        </authorList>
    </citation>
    <scope>NUCLEOTIDE SEQUENCE [LARGE SCALE GENOMIC DNA]</scope>
    <source>
        <strain evidence="7 8">B25</strain>
    </source>
</reference>
<dbReference type="PANTHER" id="PTHR42740:SF1">
    <property type="entry name" value="RIBONUCLEASE VAPC3"/>
    <property type="match status" value="1"/>
</dbReference>
<keyword evidence="2" id="KW-0540">Nuclease</keyword>
<dbReference type="Pfam" id="PF01850">
    <property type="entry name" value="PIN"/>
    <property type="match status" value="1"/>
</dbReference>
<dbReference type="GO" id="GO:0046872">
    <property type="term" value="F:metal ion binding"/>
    <property type="evidence" value="ECO:0007669"/>
    <property type="project" value="UniProtKB-KW"/>
</dbReference>
<sequence length="141" mass="15839">MKAVYLLDTNTISEILKQNQNHGVIENLIKRSELCAICSTVWQEAVYGCELLPEGKKKEKIKSYLTKLKETFEILPYTRYASEICGEIKARCKENGKTAAFSDSQIAATAIANGMILVTHNTAAYTPIAEVSNLKYEDWWA</sequence>